<proteinExistence type="predicted"/>
<evidence type="ECO:0000256" key="1">
    <source>
        <dbReference type="SAM" id="MobiDB-lite"/>
    </source>
</evidence>
<evidence type="ECO:0000256" key="3">
    <source>
        <dbReference type="SAM" id="SignalP"/>
    </source>
</evidence>
<accession>A0A839A840</accession>
<dbReference type="PANTHER" id="PTHR41542:SF1">
    <property type="entry name" value="BLL5807 PROTEIN"/>
    <property type="match status" value="1"/>
</dbReference>
<feature type="region of interest" description="Disordered" evidence="1">
    <location>
        <begin position="46"/>
        <end position="81"/>
    </location>
</feature>
<feature type="signal peptide" evidence="3">
    <location>
        <begin position="1"/>
        <end position="24"/>
    </location>
</feature>
<evidence type="ECO:0000256" key="2">
    <source>
        <dbReference type="SAM" id="Phobius"/>
    </source>
</evidence>
<feature type="compositionally biased region" description="Polar residues" evidence="1">
    <location>
        <begin position="60"/>
        <end position="81"/>
    </location>
</feature>
<dbReference type="AlphaFoldDB" id="A0A839A840"/>
<dbReference type="SUPFAM" id="SSF54427">
    <property type="entry name" value="NTF2-like"/>
    <property type="match status" value="1"/>
</dbReference>
<keyword evidence="6" id="KW-1185">Reference proteome</keyword>
<protein>
    <submittedName>
        <fullName evidence="5">TIM44-like domain-containing protein</fullName>
    </submittedName>
</protein>
<keyword evidence="2" id="KW-1133">Transmembrane helix</keyword>
<organism evidence="5 6">
    <name type="scientific">Stappia albiluteola</name>
    <dbReference type="NCBI Taxonomy" id="2758565"/>
    <lineage>
        <taxon>Bacteria</taxon>
        <taxon>Pseudomonadati</taxon>
        <taxon>Pseudomonadota</taxon>
        <taxon>Alphaproteobacteria</taxon>
        <taxon>Hyphomicrobiales</taxon>
        <taxon>Stappiaceae</taxon>
        <taxon>Stappia</taxon>
    </lineage>
</organism>
<dbReference type="RefSeq" id="WP_182161467.1">
    <property type="nucleotide sequence ID" value="NZ_JACFXV010000029.1"/>
</dbReference>
<dbReference type="Proteomes" id="UP000541109">
    <property type="component" value="Unassembled WGS sequence"/>
</dbReference>
<feature type="domain" description="Tim44-like" evidence="4">
    <location>
        <begin position="189"/>
        <end position="332"/>
    </location>
</feature>
<feature type="transmembrane region" description="Helical" evidence="2">
    <location>
        <begin position="117"/>
        <end position="141"/>
    </location>
</feature>
<evidence type="ECO:0000259" key="4">
    <source>
        <dbReference type="SMART" id="SM00978"/>
    </source>
</evidence>
<dbReference type="EMBL" id="JACFXV010000029">
    <property type="protein sequence ID" value="MBA5775730.1"/>
    <property type="molecule type" value="Genomic_DNA"/>
</dbReference>
<keyword evidence="2" id="KW-0812">Transmembrane</keyword>
<gene>
    <name evidence="5" type="ORF">H2509_01170</name>
</gene>
<reference evidence="5 6" key="1">
    <citation type="submission" date="2020-07" db="EMBL/GenBank/DDBJ databases">
        <title>Stappia sp., F7233, whole genome shotgun sequencing project.</title>
        <authorList>
            <person name="Jiang S."/>
            <person name="Liu Z.W."/>
            <person name="Du Z.J."/>
        </authorList>
    </citation>
    <scope>NUCLEOTIDE SEQUENCE [LARGE SCALE GENOMIC DNA]</scope>
    <source>
        <strain evidence="5 6">F7233</strain>
    </source>
</reference>
<evidence type="ECO:0000313" key="6">
    <source>
        <dbReference type="Proteomes" id="UP000541109"/>
    </source>
</evidence>
<feature type="transmembrane region" description="Helical" evidence="2">
    <location>
        <begin position="87"/>
        <end position="110"/>
    </location>
</feature>
<dbReference type="InterPro" id="IPR032710">
    <property type="entry name" value="NTF2-like_dom_sf"/>
</dbReference>
<keyword evidence="2" id="KW-0472">Membrane</keyword>
<evidence type="ECO:0000313" key="5">
    <source>
        <dbReference type="EMBL" id="MBA5775730.1"/>
    </source>
</evidence>
<dbReference type="PANTHER" id="PTHR41542">
    <property type="entry name" value="BLL5807 PROTEIN"/>
    <property type="match status" value="1"/>
</dbReference>
<dbReference type="SMART" id="SM00978">
    <property type="entry name" value="Tim44"/>
    <property type="match status" value="1"/>
</dbReference>
<dbReference type="Gene3D" id="3.10.450.240">
    <property type="match status" value="1"/>
</dbReference>
<keyword evidence="3" id="KW-0732">Signal</keyword>
<dbReference type="InterPro" id="IPR007379">
    <property type="entry name" value="Tim44-like_dom"/>
</dbReference>
<name>A0A839A840_9HYPH</name>
<feature type="compositionally biased region" description="Low complexity" evidence="1">
    <location>
        <begin position="46"/>
        <end position="59"/>
    </location>
</feature>
<feature type="chain" id="PRO_5032795545" evidence="3">
    <location>
        <begin position="25"/>
        <end position="334"/>
    </location>
</feature>
<comment type="caution">
    <text evidence="5">The sequence shown here is derived from an EMBL/GenBank/DDBJ whole genome shotgun (WGS) entry which is preliminary data.</text>
</comment>
<sequence length="334" mass="35791">MSFLKSSRNILALLLVSLSLSLVAVDFAEAKRGFSFGSRGFRTYSAPKATPTAPRTATPQQSTSPRQSVNPGANTLQNTATAPRRGLFGGGFFGSMLGGLALGGLIGMLLGHGMGGFAGFIGLLLQVALIVGGVLLLMRFLGRKGQRPAFAHASGPNSYREAPAQRTSAASSFRIPDIGAGSASHSEPRQPANAFSEGDEIGITGEDLDTFERLLSEVWQAYGREDYAALRSRTTPEIMGFLAEELGSAASRGLINEVRDIRLEQGDLAEAWREAEAEYATVAMRYSSIDVTRERATNRVVEGDPEQASETTELWTFVRRPGDGWRVSAIQQAE</sequence>
<feature type="region of interest" description="Disordered" evidence="1">
    <location>
        <begin position="180"/>
        <end position="199"/>
    </location>
</feature>
<dbReference type="Pfam" id="PF04280">
    <property type="entry name" value="Tim44"/>
    <property type="match status" value="1"/>
</dbReference>